<name>A0A5C2S853_9APHY</name>
<evidence type="ECO:0000313" key="1">
    <source>
        <dbReference type="EMBL" id="RPD60055.1"/>
    </source>
</evidence>
<sequence length="96" mass="11104">MQAYAESRLLRTQYQRHRRRVATNVLLLRMECWAPSAGIRTSSLFTFDHDVRGNEALVKFFSMTSAGQPTSVKWRTCGRSSPILLSYCEYCTVYTE</sequence>
<dbReference type="AlphaFoldDB" id="A0A5C2S853"/>
<keyword evidence="2" id="KW-1185">Reference proteome</keyword>
<dbReference type="Proteomes" id="UP000313359">
    <property type="component" value="Unassembled WGS sequence"/>
</dbReference>
<reference evidence="1" key="1">
    <citation type="journal article" date="2018" name="Genome Biol. Evol.">
        <title>Genomics and development of Lentinus tigrinus, a white-rot wood-decaying mushroom with dimorphic fruiting bodies.</title>
        <authorList>
            <person name="Wu B."/>
            <person name="Xu Z."/>
            <person name="Knudson A."/>
            <person name="Carlson A."/>
            <person name="Chen N."/>
            <person name="Kovaka S."/>
            <person name="LaButti K."/>
            <person name="Lipzen A."/>
            <person name="Pennachio C."/>
            <person name="Riley R."/>
            <person name="Schakwitz W."/>
            <person name="Umezawa K."/>
            <person name="Ohm R.A."/>
            <person name="Grigoriev I.V."/>
            <person name="Nagy L.G."/>
            <person name="Gibbons J."/>
            <person name="Hibbett D."/>
        </authorList>
    </citation>
    <scope>NUCLEOTIDE SEQUENCE [LARGE SCALE GENOMIC DNA]</scope>
    <source>
        <strain evidence="1">ALCF2SS1-6</strain>
    </source>
</reference>
<organism evidence="1 2">
    <name type="scientific">Lentinus tigrinus ALCF2SS1-6</name>
    <dbReference type="NCBI Taxonomy" id="1328759"/>
    <lineage>
        <taxon>Eukaryota</taxon>
        <taxon>Fungi</taxon>
        <taxon>Dikarya</taxon>
        <taxon>Basidiomycota</taxon>
        <taxon>Agaricomycotina</taxon>
        <taxon>Agaricomycetes</taxon>
        <taxon>Polyporales</taxon>
        <taxon>Polyporaceae</taxon>
        <taxon>Lentinus</taxon>
    </lineage>
</organism>
<proteinExistence type="predicted"/>
<dbReference type="EMBL" id="ML122267">
    <property type="protein sequence ID" value="RPD60055.1"/>
    <property type="molecule type" value="Genomic_DNA"/>
</dbReference>
<gene>
    <name evidence="1" type="ORF">L227DRAFT_105415</name>
</gene>
<evidence type="ECO:0000313" key="2">
    <source>
        <dbReference type="Proteomes" id="UP000313359"/>
    </source>
</evidence>
<accession>A0A5C2S853</accession>
<protein>
    <submittedName>
        <fullName evidence="1">Uncharacterized protein</fullName>
    </submittedName>
</protein>